<accession>A0A1S3W0X4</accession>
<gene>
    <name evidence="4" type="primary">LOC106780425</name>
</gene>
<dbReference type="RefSeq" id="XP_014524196.1">
    <property type="nucleotide sequence ID" value="XM_014668710.1"/>
</dbReference>
<dbReference type="Pfam" id="PF07727">
    <property type="entry name" value="RVT_2"/>
    <property type="match status" value="1"/>
</dbReference>
<name>A0A1S3W0X4_VIGRR</name>
<dbReference type="GeneID" id="106780425"/>
<organism evidence="3 4">
    <name type="scientific">Vigna radiata var. radiata</name>
    <name type="common">Mung bean</name>
    <name type="synonym">Phaseolus aureus</name>
    <dbReference type="NCBI Taxonomy" id="3916"/>
    <lineage>
        <taxon>Eukaryota</taxon>
        <taxon>Viridiplantae</taxon>
        <taxon>Streptophyta</taxon>
        <taxon>Embryophyta</taxon>
        <taxon>Tracheophyta</taxon>
        <taxon>Spermatophyta</taxon>
        <taxon>Magnoliopsida</taxon>
        <taxon>eudicotyledons</taxon>
        <taxon>Gunneridae</taxon>
        <taxon>Pentapetalae</taxon>
        <taxon>rosids</taxon>
        <taxon>fabids</taxon>
        <taxon>Fabales</taxon>
        <taxon>Fabaceae</taxon>
        <taxon>Papilionoideae</taxon>
        <taxon>50 kb inversion clade</taxon>
        <taxon>NPAAA clade</taxon>
        <taxon>indigoferoid/millettioid clade</taxon>
        <taxon>Phaseoleae</taxon>
        <taxon>Vigna</taxon>
    </lineage>
</organism>
<dbReference type="AlphaFoldDB" id="A0A1S3W0X4"/>
<evidence type="ECO:0000313" key="3">
    <source>
        <dbReference type="Proteomes" id="UP000087766"/>
    </source>
</evidence>
<evidence type="ECO:0000259" key="2">
    <source>
        <dbReference type="Pfam" id="PF07727"/>
    </source>
</evidence>
<feature type="region of interest" description="Disordered" evidence="1">
    <location>
        <begin position="110"/>
        <end position="130"/>
    </location>
</feature>
<dbReference type="InterPro" id="IPR013103">
    <property type="entry name" value="RVT_2"/>
</dbReference>
<feature type="domain" description="Reverse transcriptase Ty1/copia-type" evidence="2">
    <location>
        <begin position="2"/>
        <end position="104"/>
    </location>
</feature>
<protein>
    <submittedName>
        <fullName evidence="4">Uncharacterized protein LOC106780425</fullName>
    </submittedName>
</protein>
<dbReference type="STRING" id="3916.A0A1S3W0X4"/>
<reference evidence="4" key="1">
    <citation type="submission" date="2025-08" db="UniProtKB">
        <authorList>
            <consortium name="RefSeq"/>
        </authorList>
    </citation>
    <scope>IDENTIFICATION</scope>
    <source>
        <tissue evidence="4">Leaf</tissue>
    </source>
</reference>
<dbReference type="OrthoDB" id="1407679at2759"/>
<evidence type="ECO:0000256" key="1">
    <source>
        <dbReference type="SAM" id="MobiDB-lite"/>
    </source>
</evidence>
<evidence type="ECO:0000313" key="4">
    <source>
        <dbReference type="RefSeq" id="XP_014524196.1"/>
    </source>
</evidence>
<proteinExistence type="predicted"/>
<dbReference type="KEGG" id="vra:106780425"/>
<dbReference type="Proteomes" id="UP000087766">
    <property type="component" value="Unplaced"/>
</dbReference>
<sequence length="130" mass="14828">MKFTRRAVEHGVYVKGDIKKDLLIICLYVDDLLVAGSNPTYINEFKKIMEAEFEMTDLGKLTYFLGMEFTYTIVGLMLHQRKYAGELLKRFNMTLCNAAKGPMEANLKLMKDDSKEDADETTSKQIIGSL</sequence>
<keyword evidence="3" id="KW-1185">Reference proteome</keyword>